<name>A0AAN8IFV9_TRICO</name>
<dbReference type="InterPro" id="IPR015404">
    <property type="entry name" value="Vps5_C"/>
</dbReference>
<dbReference type="Gene3D" id="1.20.1270.60">
    <property type="entry name" value="Arfaptin homology (AH) domain/BAR domain"/>
    <property type="match status" value="1"/>
</dbReference>
<sequence length="133" mass="15497">DLLYRRLRCLANYEAANKNLERARGRNNKDIPKDLLYRRLRCLANYEAANKNLERARGRNNKDIPKAEAEQQEACKKFEDISALAKTELKDLKKRRVLAFKKNLADLADLEIKHAKAQIQVLNELIARLKQQP</sequence>
<keyword evidence="1" id="KW-0175">Coiled coil</keyword>
<keyword evidence="4" id="KW-1185">Reference proteome</keyword>
<organism evidence="3 4">
    <name type="scientific">Trichostrongylus colubriformis</name>
    <name type="common">Black scour worm</name>
    <dbReference type="NCBI Taxonomy" id="6319"/>
    <lineage>
        <taxon>Eukaryota</taxon>
        <taxon>Metazoa</taxon>
        <taxon>Ecdysozoa</taxon>
        <taxon>Nematoda</taxon>
        <taxon>Chromadorea</taxon>
        <taxon>Rhabditida</taxon>
        <taxon>Rhabditina</taxon>
        <taxon>Rhabditomorpha</taxon>
        <taxon>Strongyloidea</taxon>
        <taxon>Trichostrongylidae</taxon>
        <taxon>Trichostrongylus</taxon>
    </lineage>
</organism>
<accession>A0AAN8IFV9</accession>
<dbReference type="GO" id="GO:0090389">
    <property type="term" value="P:phagosome-lysosome fusion involved in apoptotic cell clearance"/>
    <property type="evidence" value="ECO:0007669"/>
    <property type="project" value="TreeGrafter"/>
</dbReference>
<dbReference type="EMBL" id="WIXE01022108">
    <property type="protein sequence ID" value="KAK5967787.1"/>
    <property type="molecule type" value="Genomic_DNA"/>
</dbReference>
<dbReference type="PANTHER" id="PTHR45850:SF1">
    <property type="entry name" value="SORTING NEXIN 6, ISOFORM B"/>
    <property type="match status" value="1"/>
</dbReference>
<feature type="coiled-coil region" evidence="1">
    <location>
        <begin position="10"/>
        <end position="63"/>
    </location>
</feature>
<dbReference type="PANTHER" id="PTHR45850">
    <property type="entry name" value="SORTING NEXIN FAMILY MEMBER"/>
    <property type="match status" value="1"/>
</dbReference>
<evidence type="ECO:0000259" key="2">
    <source>
        <dbReference type="Pfam" id="PF09325"/>
    </source>
</evidence>
<gene>
    <name evidence="3" type="ORF">GCK32_013375</name>
</gene>
<feature type="domain" description="Sorting nexin/Vps5-like C-terminal" evidence="2">
    <location>
        <begin position="45"/>
        <end position="124"/>
    </location>
</feature>
<protein>
    <submittedName>
        <fullName evidence="3">Sorting NeXin</fullName>
    </submittedName>
</protein>
<reference evidence="3 4" key="1">
    <citation type="submission" date="2019-10" db="EMBL/GenBank/DDBJ databases">
        <title>Assembly and Annotation for the nematode Trichostrongylus colubriformis.</title>
        <authorList>
            <person name="Martin J."/>
        </authorList>
    </citation>
    <scope>NUCLEOTIDE SEQUENCE [LARGE SCALE GENOMIC DNA]</scope>
    <source>
        <strain evidence="3">G859</strain>
        <tissue evidence="3">Whole worm</tissue>
    </source>
</reference>
<feature type="non-terminal residue" evidence="3">
    <location>
        <position position="1"/>
    </location>
</feature>
<proteinExistence type="predicted"/>
<dbReference type="FunFam" id="1.20.1270.60:FF:000245">
    <property type="entry name" value="Uncharacterized protein"/>
    <property type="match status" value="1"/>
</dbReference>
<comment type="caution">
    <text evidence="3">The sequence shown here is derived from an EMBL/GenBank/DDBJ whole genome shotgun (WGS) entry which is preliminary data.</text>
</comment>
<evidence type="ECO:0000313" key="4">
    <source>
        <dbReference type="Proteomes" id="UP001331761"/>
    </source>
</evidence>
<evidence type="ECO:0000256" key="1">
    <source>
        <dbReference type="SAM" id="Coils"/>
    </source>
</evidence>
<dbReference type="AlphaFoldDB" id="A0AAN8IFV9"/>
<dbReference type="SUPFAM" id="SSF103657">
    <property type="entry name" value="BAR/IMD domain-like"/>
    <property type="match status" value="1"/>
</dbReference>
<dbReference type="Proteomes" id="UP001331761">
    <property type="component" value="Unassembled WGS sequence"/>
</dbReference>
<dbReference type="Pfam" id="PF09325">
    <property type="entry name" value="Vps5"/>
    <property type="match status" value="1"/>
</dbReference>
<dbReference type="InterPro" id="IPR027267">
    <property type="entry name" value="AH/BAR_dom_sf"/>
</dbReference>
<evidence type="ECO:0000313" key="3">
    <source>
        <dbReference type="EMBL" id="KAK5967787.1"/>
    </source>
</evidence>